<comment type="caution">
    <text evidence="3">The sequence shown here is derived from an EMBL/GenBank/DDBJ whole genome shotgun (WGS) entry which is preliminary data.</text>
</comment>
<reference evidence="3" key="2">
    <citation type="journal article" date="2023" name="BMC Genomics">
        <title>Pest status, molecular evolution, and epigenetic factors derived from the genome assembly of Frankliniella fusca, a thysanopteran phytovirus vector.</title>
        <authorList>
            <person name="Catto M.A."/>
            <person name="Labadie P.E."/>
            <person name="Jacobson A.L."/>
            <person name="Kennedy G.G."/>
            <person name="Srinivasan R."/>
            <person name="Hunt B.G."/>
        </authorList>
    </citation>
    <scope>NUCLEOTIDE SEQUENCE</scope>
    <source>
        <strain evidence="3">PL_HMW_Pooled</strain>
    </source>
</reference>
<dbReference type="InterPro" id="IPR010285">
    <property type="entry name" value="DNA_helicase_pif1-like_DEAD"/>
</dbReference>
<organism evidence="3 4">
    <name type="scientific">Frankliniella fusca</name>
    <dbReference type="NCBI Taxonomy" id="407009"/>
    <lineage>
        <taxon>Eukaryota</taxon>
        <taxon>Metazoa</taxon>
        <taxon>Ecdysozoa</taxon>
        <taxon>Arthropoda</taxon>
        <taxon>Hexapoda</taxon>
        <taxon>Insecta</taxon>
        <taxon>Pterygota</taxon>
        <taxon>Neoptera</taxon>
        <taxon>Paraneoptera</taxon>
        <taxon>Thysanoptera</taxon>
        <taxon>Terebrantia</taxon>
        <taxon>Thripoidea</taxon>
        <taxon>Thripidae</taxon>
        <taxon>Frankliniella</taxon>
    </lineage>
</organism>
<gene>
    <name evidence="3" type="ORF">KUF71_007687</name>
</gene>
<dbReference type="GO" id="GO:0006281">
    <property type="term" value="P:DNA repair"/>
    <property type="evidence" value="ECO:0007669"/>
    <property type="project" value="UniProtKB-KW"/>
</dbReference>
<keyword evidence="1" id="KW-0067">ATP-binding</keyword>
<accession>A0AAE1LFZ1</accession>
<comment type="catalytic activity">
    <reaction evidence="1">
        <text>ATP + H2O = ADP + phosphate + H(+)</text>
        <dbReference type="Rhea" id="RHEA:13065"/>
        <dbReference type="ChEBI" id="CHEBI:15377"/>
        <dbReference type="ChEBI" id="CHEBI:15378"/>
        <dbReference type="ChEBI" id="CHEBI:30616"/>
        <dbReference type="ChEBI" id="CHEBI:43474"/>
        <dbReference type="ChEBI" id="CHEBI:456216"/>
        <dbReference type="EC" id="5.6.2.3"/>
    </reaction>
</comment>
<dbReference type="GO" id="GO:0006310">
    <property type="term" value="P:DNA recombination"/>
    <property type="evidence" value="ECO:0007669"/>
    <property type="project" value="UniProtKB-KW"/>
</dbReference>
<dbReference type="InterPro" id="IPR027417">
    <property type="entry name" value="P-loop_NTPase"/>
</dbReference>
<dbReference type="Pfam" id="PF05970">
    <property type="entry name" value="PIF1"/>
    <property type="match status" value="1"/>
</dbReference>
<name>A0AAE1LFZ1_9NEOP</name>
<feature type="domain" description="DNA helicase Pif1-like DEAD-box helicase" evidence="2">
    <location>
        <begin position="14"/>
        <end position="186"/>
    </location>
</feature>
<keyword evidence="1" id="KW-0234">DNA repair</keyword>
<keyword evidence="1" id="KW-0547">Nucleotide-binding</keyword>
<keyword evidence="1" id="KW-0378">Hydrolase</keyword>
<dbReference type="AlphaFoldDB" id="A0AAE1LFZ1"/>
<proteinExistence type="inferred from homology"/>
<dbReference type="PANTHER" id="PTHR47642">
    <property type="entry name" value="ATP-DEPENDENT DNA HELICASE"/>
    <property type="match status" value="1"/>
</dbReference>
<dbReference type="GO" id="GO:0016787">
    <property type="term" value="F:hydrolase activity"/>
    <property type="evidence" value="ECO:0007669"/>
    <property type="project" value="UniProtKB-KW"/>
</dbReference>
<dbReference type="GO" id="GO:0005524">
    <property type="term" value="F:ATP binding"/>
    <property type="evidence" value="ECO:0007669"/>
    <property type="project" value="UniProtKB-KW"/>
</dbReference>
<reference evidence="3" key="1">
    <citation type="submission" date="2021-07" db="EMBL/GenBank/DDBJ databases">
        <authorList>
            <person name="Catto M.A."/>
            <person name="Jacobson A."/>
            <person name="Kennedy G."/>
            <person name="Labadie P."/>
            <person name="Hunt B.G."/>
            <person name="Srinivasan R."/>
        </authorList>
    </citation>
    <scope>NUCLEOTIDE SEQUENCE</scope>
    <source>
        <strain evidence="3">PL_HMW_Pooled</strain>
        <tissue evidence="3">Head</tissue>
    </source>
</reference>
<evidence type="ECO:0000256" key="1">
    <source>
        <dbReference type="RuleBase" id="RU363044"/>
    </source>
</evidence>
<dbReference type="EC" id="5.6.2.3" evidence="1"/>
<dbReference type="SUPFAM" id="SSF52540">
    <property type="entry name" value="P-loop containing nucleoside triphosphate hydrolases"/>
    <property type="match status" value="2"/>
</dbReference>
<dbReference type="Gene3D" id="3.40.50.300">
    <property type="entry name" value="P-loop containing nucleotide triphosphate hydrolases"/>
    <property type="match status" value="1"/>
</dbReference>
<dbReference type="EMBL" id="JAHWGI010000930">
    <property type="protein sequence ID" value="KAK3918288.1"/>
    <property type="molecule type" value="Genomic_DNA"/>
</dbReference>
<dbReference type="InterPro" id="IPR051055">
    <property type="entry name" value="PIF1_helicase"/>
</dbReference>
<keyword evidence="4" id="KW-1185">Reference proteome</keyword>
<keyword evidence="1 3" id="KW-0347">Helicase</keyword>
<evidence type="ECO:0000313" key="4">
    <source>
        <dbReference type="Proteomes" id="UP001219518"/>
    </source>
</evidence>
<evidence type="ECO:0000259" key="2">
    <source>
        <dbReference type="Pfam" id="PF05970"/>
    </source>
</evidence>
<dbReference type="Proteomes" id="UP001219518">
    <property type="component" value="Unassembled WGS sequence"/>
</dbReference>
<evidence type="ECO:0000313" key="3">
    <source>
        <dbReference type="EMBL" id="KAK3918288.1"/>
    </source>
</evidence>
<keyword evidence="1" id="KW-0227">DNA damage</keyword>
<comment type="cofactor">
    <cofactor evidence="1">
        <name>Mg(2+)</name>
        <dbReference type="ChEBI" id="CHEBI:18420"/>
    </cofactor>
</comment>
<dbReference type="GO" id="GO:0000723">
    <property type="term" value="P:telomere maintenance"/>
    <property type="evidence" value="ECO:0007669"/>
    <property type="project" value="InterPro"/>
</dbReference>
<sequence length="472" mass="52671">MHASNPSNPNQKQTGTGKSLIIRAMMNKVQTSLGHDSILVLAPTGIAALNIDGFTIHSKLHINTSKEFTDLNNLAARKFCTDMKNVRFIVIDEYSMVGCKMLGMIDRRLKQATGNYAENFGGLCVFFFGDIRQLPPVLDLPVYSNVTSHDLLKMHGKFVWDSITCSVILTEVFRQNDEHFKKVLKNISIGEATEEDYELLKTRFKTNVTVNEREKFKDAIKLFPLRIQVANENMTYLRRLRSSINNEPLPIAIIPAQNNCLEAEMEPVEKAGNLAATLFLAPTCKIILSSNLWTSQGLVSGSIGKVVDMIYEKDKSPPVDRPAVLICQFDNYKGPYLDDELKLVPIPIVTKSWNTEEGKLCARSQFPVSVACAITVHRAQGLTLLKAIIDIGSDKDKPPGLTFVALSRAKSIDGVVLEPFSLERFLKVNKSSILDSKKNFLQKLNIVYNQLEAAKTEFLPSIMQTVSIPFEA</sequence>
<comment type="similarity">
    <text evidence="1">Belongs to the helicase family.</text>
</comment>
<protein>
    <recommendedName>
        <fullName evidence="1">ATP-dependent DNA helicase</fullName>
        <ecNumber evidence="1">5.6.2.3</ecNumber>
    </recommendedName>
</protein>
<keyword evidence="1" id="KW-0233">DNA recombination</keyword>
<dbReference type="GO" id="GO:0043139">
    <property type="term" value="F:5'-3' DNA helicase activity"/>
    <property type="evidence" value="ECO:0007669"/>
    <property type="project" value="UniProtKB-EC"/>
</dbReference>
<dbReference type="PANTHER" id="PTHR47642:SF5">
    <property type="entry name" value="ATP-DEPENDENT DNA HELICASE"/>
    <property type="match status" value="1"/>
</dbReference>